<accession>A0A7W9SR14</accession>
<organism evidence="2 3">
    <name type="scientific">Armatimonas rosea</name>
    <dbReference type="NCBI Taxonomy" id="685828"/>
    <lineage>
        <taxon>Bacteria</taxon>
        <taxon>Bacillati</taxon>
        <taxon>Armatimonadota</taxon>
        <taxon>Armatimonadia</taxon>
        <taxon>Armatimonadales</taxon>
        <taxon>Armatimonadaceae</taxon>
        <taxon>Armatimonas</taxon>
    </lineage>
</organism>
<feature type="transmembrane region" description="Helical" evidence="1">
    <location>
        <begin position="7"/>
        <end position="24"/>
    </location>
</feature>
<keyword evidence="1" id="KW-0472">Membrane</keyword>
<protein>
    <submittedName>
        <fullName evidence="2">Uncharacterized protein</fullName>
    </submittedName>
</protein>
<keyword evidence="1" id="KW-1133">Transmembrane helix</keyword>
<keyword evidence="1" id="KW-0812">Transmembrane</keyword>
<feature type="transmembrane region" description="Helical" evidence="1">
    <location>
        <begin position="30"/>
        <end position="48"/>
    </location>
</feature>
<name>A0A7W9SR14_ARMRO</name>
<keyword evidence="3" id="KW-1185">Reference proteome</keyword>
<proteinExistence type="predicted"/>
<evidence type="ECO:0000313" key="3">
    <source>
        <dbReference type="Proteomes" id="UP000520814"/>
    </source>
</evidence>
<dbReference type="RefSeq" id="WP_184196615.1">
    <property type="nucleotide sequence ID" value="NZ_JACHGW010000002.1"/>
</dbReference>
<sequence length="53" mass="6045">MSKQKLAWYLWAIGTVLIVLSWFNIVPYNIGWVGFVLGLAGSILSWGLRPPRR</sequence>
<gene>
    <name evidence="2" type="ORF">HNQ39_002666</name>
</gene>
<dbReference type="EMBL" id="JACHGW010000002">
    <property type="protein sequence ID" value="MBB6050875.1"/>
    <property type="molecule type" value="Genomic_DNA"/>
</dbReference>
<dbReference type="Proteomes" id="UP000520814">
    <property type="component" value="Unassembled WGS sequence"/>
</dbReference>
<evidence type="ECO:0000256" key="1">
    <source>
        <dbReference type="SAM" id="Phobius"/>
    </source>
</evidence>
<dbReference type="AlphaFoldDB" id="A0A7W9SR14"/>
<evidence type="ECO:0000313" key="2">
    <source>
        <dbReference type="EMBL" id="MBB6050875.1"/>
    </source>
</evidence>
<comment type="caution">
    <text evidence="2">The sequence shown here is derived from an EMBL/GenBank/DDBJ whole genome shotgun (WGS) entry which is preliminary data.</text>
</comment>
<reference evidence="2 3" key="1">
    <citation type="submission" date="2020-08" db="EMBL/GenBank/DDBJ databases">
        <title>Genomic Encyclopedia of Type Strains, Phase IV (KMG-IV): sequencing the most valuable type-strain genomes for metagenomic binning, comparative biology and taxonomic classification.</title>
        <authorList>
            <person name="Goeker M."/>
        </authorList>
    </citation>
    <scope>NUCLEOTIDE SEQUENCE [LARGE SCALE GENOMIC DNA]</scope>
    <source>
        <strain evidence="2 3">DSM 23562</strain>
    </source>
</reference>